<dbReference type="InterPro" id="IPR036249">
    <property type="entry name" value="Thioredoxin-like_sf"/>
</dbReference>
<dbReference type="PANTHER" id="PTHR30041:SF8">
    <property type="entry name" value="PROTEIN YFFB"/>
    <property type="match status" value="1"/>
</dbReference>
<evidence type="ECO:0000256" key="2">
    <source>
        <dbReference type="PROSITE-ProRule" id="PRU01282"/>
    </source>
</evidence>
<reference evidence="3 5" key="1">
    <citation type="submission" date="2016-10" db="EMBL/GenBank/DDBJ databases">
        <title>Chromobacterium muskegensis sp. nov., an insecticidal bacterium isolated from Sphagnum bogs.</title>
        <authorList>
            <person name="Sparks M.E."/>
            <person name="Blackburn M.B."/>
            <person name="Gundersen-Rindal D.E."/>
            <person name="Mitchell A."/>
            <person name="Farrar R."/>
            <person name="Kuhar D."/>
        </authorList>
    </citation>
    <scope>NUCLEOTIDE SEQUENCE [LARGE SCALE GENOMIC DNA]</scope>
    <source>
        <strain evidence="3 5">21-1</strain>
    </source>
</reference>
<evidence type="ECO:0000313" key="3">
    <source>
        <dbReference type="EMBL" id="AOZ52107.1"/>
    </source>
</evidence>
<dbReference type="SUPFAM" id="SSF52833">
    <property type="entry name" value="Thioredoxin-like"/>
    <property type="match status" value="1"/>
</dbReference>
<dbReference type="InterPro" id="IPR006504">
    <property type="entry name" value="Tscrpt_reg_Spx/MgsR"/>
</dbReference>
<dbReference type="Proteomes" id="UP001455709">
    <property type="component" value="Unassembled WGS sequence"/>
</dbReference>
<dbReference type="Proteomes" id="UP000178776">
    <property type="component" value="Chromosome"/>
</dbReference>
<dbReference type="EMBL" id="JBDOJC010000001">
    <property type="protein sequence ID" value="MEO2216019.1"/>
    <property type="molecule type" value="Genomic_DNA"/>
</dbReference>
<dbReference type="AlphaFoldDB" id="A0A1D9LLG9"/>
<gene>
    <name evidence="4" type="ORF">ABGV49_02925</name>
    <name evidence="3" type="ORF">BKX93_20295</name>
</gene>
<dbReference type="NCBIfam" id="TIGR01617">
    <property type="entry name" value="arsC_related"/>
    <property type="match status" value="1"/>
</dbReference>
<dbReference type="STRING" id="1108595.BKX93_20295"/>
<evidence type="ECO:0000256" key="1">
    <source>
        <dbReference type="ARBA" id="ARBA00007198"/>
    </source>
</evidence>
<dbReference type="Pfam" id="PF03960">
    <property type="entry name" value="ArsC"/>
    <property type="match status" value="1"/>
</dbReference>
<dbReference type="InterPro" id="IPR006660">
    <property type="entry name" value="Arsenate_reductase-like"/>
</dbReference>
<dbReference type="GeneID" id="68843545"/>
<dbReference type="PANTHER" id="PTHR30041">
    <property type="entry name" value="ARSENATE REDUCTASE"/>
    <property type="match status" value="1"/>
</dbReference>
<evidence type="ECO:0000313" key="5">
    <source>
        <dbReference type="Proteomes" id="UP000178776"/>
    </source>
</evidence>
<comment type="similarity">
    <text evidence="1 2">Belongs to the ArsC family.</text>
</comment>
<dbReference type="CDD" id="cd03035">
    <property type="entry name" value="ArsC_Yffb"/>
    <property type="match status" value="1"/>
</dbReference>
<keyword evidence="6" id="KW-1185">Reference proteome</keyword>
<protein>
    <submittedName>
        <fullName evidence="3">Arsenate reductase</fullName>
    </submittedName>
</protein>
<dbReference type="KEGG" id="cvc:BKX93_20295"/>
<proteinExistence type="inferred from homology"/>
<accession>A0A1D9LLG9</accession>
<evidence type="ECO:0000313" key="4">
    <source>
        <dbReference type="EMBL" id="MEO2216019.1"/>
    </source>
</evidence>
<dbReference type="PROSITE" id="PS51353">
    <property type="entry name" value="ARSC"/>
    <property type="match status" value="1"/>
</dbReference>
<name>A0A1D9LLG9_9NEIS</name>
<dbReference type="Gene3D" id="3.40.30.10">
    <property type="entry name" value="Glutaredoxin"/>
    <property type="match status" value="1"/>
</dbReference>
<organism evidence="3 5">
    <name type="scientific">Chromobacterium vaccinii</name>
    <dbReference type="NCBI Taxonomy" id="1108595"/>
    <lineage>
        <taxon>Bacteria</taxon>
        <taxon>Pseudomonadati</taxon>
        <taxon>Pseudomonadota</taxon>
        <taxon>Betaproteobacteria</taxon>
        <taxon>Neisseriales</taxon>
        <taxon>Chromobacteriaceae</taxon>
        <taxon>Chromobacterium</taxon>
    </lineage>
</organism>
<dbReference type="RefSeq" id="WP_046168716.1">
    <property type="nucleotide sequence ID" value="NZ_CP017707.1"/>
</dbReference>
<sequence>MITLYGIPNCTTVKKARQWLADNGIDYIFHDFKKQGIDAERLQAWAAQVPLAKLVNRQGTTWRALPDEAKAAADTPDGAIALMREQTSVIKRPVLDLDGKVGVGFSEADWTERFGL</sequence>
<reference evidence="4 6" key="2">
    <citation type="submission" date="2024-05" db="EMBL/GenBank/DDBJ databases">
        <authorList>
            <person name="De Oliveira J.P."/>
            <person name="Noriler S.A."/>
            <person name="De Oliveira A.G."/>
            <person name="Sipoli D.S."/>
        </authorList>
    </citation>
    <scope>NUCLEOTIDE SEQUENCE [LARGE SCALE GENOMIC DNA]</scope>
    <source>
        <strain evidence="4 6">LABIM189</strain>
    </source>
</reference>
<dbReference type="EMBL" id="CP017707">
    <property type="protein sequence ID" value="AOZ52107.1"/>
    <property type="molecule type" value="Genomic_DNA"/>
</dbReference>
<evidence type="ECO:0000313" key="6">
    <source>
        <dbReference type="Proteomes" id="UP001455709"/>
    </source>
</evidence>